<proteinExistence type="predicted"/>
<dbReference type="GeneID" id="113468472"/>
<name>A0A3Q0IYA0_DIACI</name>
<dbReference type="AlphaFoldDB" id="A0A3Q0IYA0"/>
<feature type="domain" description="Spastin/Vps4 C-terminal" evidence="3">
    <location>
        <begin position="23"/>
        <end position="59"/>
    </location>
</feature>
<evidence type="ECO:0000313" key="4">
    <source>
        <dbReference type="Proteomes" id="UP000079169"/>
    </source>
</evidence>
<evidence type="ECO:0000259" key="3">
    <source>
        <dbReference type="Pfam" id="PF09336"/>
    </source>
</evidence>
<organism evidence="4 5">
    <name type="scientific">Diaphorina citri</name>
    <name type="common">Asian citrus psyllid</name>
    <dbReference type="NCBI Taxonomy" id="121845"/>
    <lineage>
        <taxon>Eukaryota</taxon>
        <taxon>Metazoa</taxon>
        <taxon>Ecdysozoa</taxon>
        <taxon>Arthropoda</taxon>
        <taxon>Hexapoda</taxon>
        <taxon>Insecta</taxon>
        <taxon>Pterygota</taxon>
        <taxon>Neoptera</taxon>
        <taxon>Paraneoptera</taxon>
        <taxon>Hemiptera</taxon>
        <taxon>Sternorrhyncha</taxon>
        <taxon>Psylloidea</taxon>
        <taxon>Psyllidae</taxon>
        <taxon>Diaphorininae</taxon>
        <taxon>Diaphorina</taxon>
    </lineage>
</organism>
<keyword evidence="2" id="KW-0067">ATP-binding</keyword>
<keyword evidence="4" id="KW-1185">Reference proteome</keyword>
<dbReference type="Pfam" id="PF09336">
    <property type="entry name" value="Vps4_C"/>
    <property type="match status" value="1"/>
</dbReference>
<dbReference type="RefSeq" id="XP_026681226.1">
    <property type="nucleotide sequence ID" value="XM_026825425.1"/>
</dbReference>
<sequence>MAMRAAIRGKSVPQIQAIPMAQLKRPVTKADFEMAIAKCRKTVTAADIRQFEEWNEKFGSSV</sequence>
<gene>
    <name evidence="5" type="primary">LOC113468472</name>
</gene>
<evidence type="ECO:0000256" key="2">
    <source>
        <dbReference type="ARBA" id="ARBA00022840"/>
    </source>
</evidence>
<dbReference type="PaxDb" id="121845-A0A3Q0IYA0"/>
<dbReference type="InterPro" id="IPR015415">
    <property type="entry name" value="Spast_Vps4_C"/>
</dbReference>
<evidence type="ECO:0000313" key="5">
    <source>
        <dbReference type="RefSeq" id="XP_026681226.1"/>
    </source>
</evidence>
<accession>A0A3Q0IYA0</accession>
<dbReference type="KEGG" id="dci:113468472"/>
<dbReference type="Proteomes" id="UP000079169">
    <property type="component" value="Unplaced"/>
</dbReference>
<keyword evidence="1" id="KW-0547">Nucleotide-binding</keyword>
<protein>
    <submittedName>
        <fullName evidence="5">Katanin p60 ATPase-containing subunit A-like 1</fullName>
    </submittedName>
</protein>
<dbReference type="GO" id="GO:0005524">
    <property type="term" value="F:ATP binding"/>
    <property type="evidence" value="ECO:0007669"/>
    <property type="project" value="UniProtKB-KW"/>
</dbReference>
<dbReference type="STRING" id="121845.A0A3Q0IYA0"/>
<evidence type="ECO:0000256" key="1">
    <source>
        <dbReference type="ARBA" id="ARBA00022741"/>
    </source>
</evidence>
<reference evidence="5" key="1">
    <citation type="submission" date="2025-08" db="UniProtKB">
        <authorList>
            <consortium name="RefSeq"/>
        </authorList>
    </citation>
    <scope>IDENTIFICATION</scope>
</reference>
<dbReference type="Gene3D" id="1.10.8.60">
    <property type="match status" value="1"/>
</dbReference>